<accession>A0A4P7N5V9</accession>
<name>A0A4P7N5V9_PYROR</name>
<dbReference type="VEuPathDB" id="FungiDB:M_BR32_EuGene_00001311"/>
<reference evidence="2 3" key="1">
    <citation type="journal article" date="2019" name="Mol. Biol. Evol.">
        <title>Blast fungal genomes show frequent chromosomal changes, gene gains and losses, and effector gene turnover.</title>
        <authorList>
            <person name="Gomez Luciano L.B."/>
            <person name="Jason Tsai I."/>
            <person name="Chuma I."/>
            <person name="Tosa Y."/>
            <person name="Chen Y.H."/>
            <person name="Li J.Y."/>
            <person name="Li M.Y."/>
            <person name="Jade Lu M.Y."/>
            <person name="Nakayashiki H."/>
            <person name="Li W.H."/>
        </authorList>
    </citation>
    <scope>NUCLEOTIDE SEQUENCE [LARGE SCALE GENOMIC DNA]</scope>
    <source>
        <strain evidence="2">MZ5-1-6</strain>
    </source>
</reference>
<gene>
    <name evidence="2" type="ORF">PoMZ_00267</name>
</gene>
<evidence type="ECO:0000313" key="2">
    <source>
        <dbReference type="EMBL" id="QBZ55370.1"/>
    </source>
</evidence>
<dbReference type="EMBL" id="CP034205">
    <property type="protein sequence ID" value="QBZ55370.1"/>
    <property type="molecule type" value="Genomic_DNA"/>
</dbReference>
<dbReference type="Proteomes" id="UP000294847">
    <property type="component" value="Chromosome 2"/>
</dbReference>
<dbReference type="AlphaFoldDB" id="A0A4P7N5V9"/>
<dbReference type="PANTHER" id="PTHR38695:SF1">
    <property type="entry name" value="AMINO ACID PERMEASE_ SLC12A DOMAIN-CONTAINING PROTEIN"/>
    <property type="match status" value="1"/>
</dbReference>
<sequence>MSGSMVIGSEVESSASPIASPFLTPPYPSTVDHDKLGCSMLIRQDPFSITLDAPALLTVTLMLVLGMHMIDHHLFACLLVGTPALLLIRNDYHNFLKLGPGGTPPTLSGYARLSWYRLFAIRDPFSAPISSLSHLPASGILGNQPLPYRPGPRPLVAGLAPQRQLDQWGPVRCCEQLKTAIERATVQFPQLLGTATSSIEKHGFALFARHPVNVHGNGEVAHVHSSDKSLHLNLHPDDIKEVLQRGWGQRHPLAFKGIRGWIESPVPSTFVMIRYTPNSLLSFHPERTFDIYVEKTNHVLTDETDLRIVCKIVEAAIWYTAAEKINLELPCDS</sequence>
<feature type="domain" description="Luciferase" evidence="1">
    <location>
        <begin position="218"/>
        <end position="316"/>
    </location>
</feature>
<dbReference type="InterPro" id="IPR040841">
    <property type="entry name" value="Luciferase_dom"/>
</dbReference>
<protein>
    <recommendedName>
        <fullName evidence="1">Luciferase domain-containing protein</fullName>
    </recommendedName>
</protein>
<dbReference type="InterPro" id="IPR048273">
    <property type="entry name" value="Luciferase"/>
</dbReference>
<evidence type="ECO:0000313" key="3">
    <source>
        <dbReference type="Proteomes" id="UP000294847"/>
    </source>
</evidence>
<dbReference type="Pfam" id="PF17648">
    <property type="entry name" value="Luciferase"/>
    <property type="match status" value="1"/>
</dbReference>
<evidence type="ECO:0000259" key="1">
    <source>
        <dbReference type="Pfam" id="PF17648"/>
    </source>
</evidence>
<dbReference type="PANTHER" id="PTHR38695">
    <property type="entry name" value="AMINO ACID PERMEASE_ SLC12A DOMAIN-CONTAINING PROTEIN"/>
    <property type="match status" value="1"/>
</dbReference>
<proteinExistence type="predicted"/>
<organism evidence="2 3">
    <name type="scientific">Pyricularia oryzae</name>
    <name type="common">Rice blast fungus</name>
    <name type="synonym">Magnaporthe oryzae</name>
    <dbReference type="NCBI Taxonomy" id="318829"/>
    <lineage>
        <taxon>Eukaryota</taxon>
        <taxon>Fungi</taxon>
        <taxon>Dikarya</taxon>
        <taxon>Ascomycota</taxon>
        <taxon>Pezizomycotina</taxon>
        <taxon>Sordariomycetes</taxon>
        <taxon>Sordariomycetidae</taxon>
        <taxon>Magnaporthales</taxon>
        <taxon>Pyriculariaceae</taxon>
        <taxon>Pyricularia</taxon>
    </lineage>
</organism>